<dbReference type="InterPro" id="IPR029071">
    <property type="entry name" value="Ubiquitin-like_domsf"/>
</dbReference>
<evidence type="ECO:0000256" key="1">
    <source>
        <dbReference type="ARBA" id="ARBA00004370"/>
    </source>
</evidence>
<organism evidence="6 7">
    <name type="scientific">Candidula unifasciata</name>
    <dbReference type="NCBI Taxonomy" id="100452"/>
    <lineage>
        <taxon>Eukaryota</taxon>
        <taxon>Metazoa</taxon>
        <taxon>Spiralia</taxon>
        <taxon>Lophotrochozoa</taxon>
        <taxon>Mollusca</taxon>
        <taxon>Gastropoda</taxon>
        <taxon>Heterobranchia</taxon>
        <taxon>Euthyneura</taxon>
        <taxon>Panpulmonata</taxon>
        <taxon>Eupulmonata</taxon>
        <taxon>Stylommatophora</taxon>
        <taxon>Helicina</taxon>
        <taxon>Helicoidea</taxon>
        <taxon>Geomitridae</taxon>
        <taxon>Candidula</taxon>
    </lineage>
</organism>
<dbReference type="GO" id="GO:0006914">
    <property type="term" value="P:autophagy"/>
    <property type="evidence" value="ECO:0007669"/>
    <property type="project" value="UniProtKB-KW"/>
</dbReference>
<dbReference type="PANTHER" id="PTHR10969">
    <property type="entry name" value="MICROTUBULE-ASSOCIATED PROTEINS 1A/1B LIGHT CHAIN 3-RELATED"/>
    <property type="match status" value="1"/>
</dbReference>
<reference evidence="6" key="1">
    <citation type="submission" date="2021-04" db="EMBL/GenBank/DDBJ databases">
        <authorList>
            <consortium name="Molecular Ecology Group"/>
        </authorList>
    </citation>
    <scope>NUCLEOTIDE SEQUENCE</scope>
</reference>
<evidence type="ECO:0000256" key="5">
    <source>
        <dbReference type="RuleBase" id="RU004384"/>
    </source>
</evidence>
<accession>A0A8S3Z7G9</accession>
<dbReference type="Pfam" id="PF02991">
    <property type="entry name" value="ATG8"/>
    <property type="match status" value="1"/>
</dbReference>
<keyword evidence="7" id="KW-1185">Reference proteome</keyword>
<dbReference type="OrthoDB" id="6738456at2759"/>
<evidence type="ECO:0000256" key="2">
    <source>
        <dbReference type="ARBA" id="ARBA00007293"/>
    </source>
</evidence>
<evidence type="ECO:0008006" key="8">
    <source>
        <dbReference type="Google" id="ProtNLM"/>
    </source>
</evidence>
<evidence type="ECO:0000256" key="4">
    <source>
        <dbReference type="ARBA" id="ARBA00023288"/>
    </source>
</evidence>
<dbReference type="InterPro" id="IPR004241">
    <property type="entry name" value="Atg8-like"/>
</dbReference>
<comment type="caution">
    <text evidence="6">The sequence shown here is derived from an EMBL/GenBank/DDBJ whole genome shotgun (WGS) entry which is preliminary data.</text>
</comment>
<dbReference type="Gene3D" id="3.10.20.90">
    <property type="entry name" value="Phosphatidylinositol 3-kinase Catalytic Subunit, Chain A, domain 1"/>
    <property type="match status" value="1"/>
</dbReference>
<gene>
    <name evidence="6" type="ORF">CUNI_LOCUS10881</name>
</gene>
<dbReference type="Proteomes" id="UP000678393">
    <property type="component" value="Unassembled WGS sequence"/>
</dbReference>
<dbReference type="EMBL" id="CAJHNH020002024">
    <property type="protein sequence ID" value="CAG5125323.1"/>
    <property type="molecule type" value="Genomic_DNA"/>
</dbReference>
<dbReference type="SUPFAM" id="SSF54236">
    <property type="entry name" value="Ubiquitin-like"/>
    <property type="match status" value="1"/>
</dbReference>
<evidence type="ECO:0000256" key="3">
    <source>
        <dbReference type="ARBA" id="ARBA00023136"/>
    </source>
</evidence>
<evidence type="ECO:0000313" key="7">
    <source>
        <dbReference type="Proteomes" id="UP000678393"/>
    </source>
</evidence>
<keyword evidence="5" id="KW-0072">Autophagy</keyword>
<name>A0A8S3Z7G9_9EUPU</name>
<comment type="subcellular location">
    <subcellularLocation>
        <location evidence="1">Membrane</location>
    </subcellularLocation>
</comment>
<sequence length="96" mass="10753">MPANNSTGDCLSSKLSFKERRTFSERSKDVESVRSAHPNKIPVIIERYGNEKSLPSMDKCKFLIPDNLNMSDVVKIISDDYILNASQETFGAGCCY</sequence>
<comment type="similarity">
    <text evidence="2 5">Belongs to the ATG8 family.</text>
</comment>
<evidence type="ECO:0000313" key="6">
    <source>
        <dbReference type="EMBL" id="CAG5125323.1"/>
    </source>
</evidence>
<protein>
    <recommendedName>
        <fullName evidence="8">Autophagy-related protein</fullName>
    </recommendedName>
</protein>
<dbReference type="GO" id="GO:0016020">
    <property type="term" value="C:membrane"/>
    <property type="evidence" value="ECO:0007669"/>
    <property type="project" value="UniProtKB-SubCell"/>
</dbReference>
<keyword evidence="4" id="KW-0449">Lipoprotein</keyword>
<proteinExistence type="inferred from homology"/>
<dbReference type="AlphaFoldDB" id="A0A8S3Z7G9"/>
<keyword evidence="3" id="KW-0472">Membrane</keyword>